<dbReference type="FunFam" id="2.40.50.140:FF:000041">
    <property type="entry name" value="Replication protein A subunit"/>
    <property type="match status" value="1"/>
</dbReference>
<feature type="domain" description="Replication factor-A protein 1 N-terminal" evidence="14">
    <location>
        <begin position="18"/>
        <end position="126"/>
    </location>
</feature>
<evidence type="ECO:0000256" key="10">
    <source>
        <dbReference type="ARBA" id="ARBA00062035"/>
    </source>
</evidence>
<feature type="domain" description="Replication protein A OB" evidence="16">
    <location>
        <begin position="345"/>
        <end position="442"/>
    </location>
</feature>
<dbReference type="OrthoDB" id="1751331at2759"/>
<gene>
    <name evidence="17" type="primary">RPA1</name>
    <name evidence="17" type="ORF">T12_5990</name>
</gene>
<dbReference type="Gene3D" id="2.40.50.140">
    <property type="entry name" value="Nucleic acid-binding proteins"/>
    <property type="match status" value="4"/>
</dbReference>
<dbReference type="InterPro" id="IPR031657">
    <property type="entry name" value="REPA_OB_2"/>
</dbReference>
<evidence type="ECO:0000259" key="14">
    <source>
        <dbReference type="Pfam" id="PF04057"/>
    </source>
</evidence>
<feature type="non-terminal residue" evidence="17">
    <location>
        <position position="1"/>
    </location>
</feature>
<keyword evidence="5 11" id="KW-0863">Zinc-finger</keyword>
<organism evidence="17 18">
    <name type="scientific">Trichinella patagoniensis</name>
    <dbReference type="NCBI Taxonomy" id="990121"/>
    <lineage>
        <taxon>Eukaryota</taxon>
        <taxon>Metazoa</taxon>
        <taxon>Ecdysozoa</taxon>
        <taxon>Nematoda</taxon>
        <taxon>Enoplea</taxon>
        <taxon>Dorylaimia</taxon>
        <taxon>Trichinellida</taxon>
        <taxon>Trichinellidae</taxon>
        <taxon>Trichinella</taxon>
    </lineage>
</organism>
<dbReference type="InterPro" id="IPR004365">
    <property type="entry name" value="NA-bd_OB_tRNA"/>
</dbReference>
<dbReference type="GO" id="GO:0003677">
    <property type="term" value="F:DNA binding"/>
    <property type="evidence" value="ECO:0007669"/>
    <property type="project" value="UniProtKB-KW"/>
</dbReference>
<evidence type="ECO:0000256" key="8">
    <source>
        <dbReference type="ARBA" id="ARBA00023242"/>
    </source>
</evidence>
<dbReference type="InterPro" id="IPR047192">
    <property type="entry name" value="Euk_RPA1_DBD_C"/>
</dbReference>
<dbReference type="InterPro" id="IPR007199">
    <property type="entry name" value="Rep_factor-A_N"/>
</dbReference>
<feature type="domain" description="Replication factor A C-terminal" evidence="15">
    <location>
        <begin position="505"/>
        <end position="646"/>
    </location>
</feature>
<evidence type="ECO:0000256" key="5">
    <source>
        <dbReference type="ARBA" id="ARBA00022771"/>
    </source>
</evidence>
<evidence type="ECO:0000259" key="16">
    <source>
        <dbReference type="Pfam" id="PF16900"/>
    </source>
</evidence>
<dbReference type="Pfam" id="PF04057">
    <property type="entry name" value="Rep-A_N"/>
    <property type="match status" value="1"/>
</dbReference>
<evidence type="ECO:0000256" key="6">
    <source>
        <dbReference type="ARBA" id="ARBA00022833"/>
    </source>
</evidence>
<evidence type="ECO:0000259" key="13">
    <source>
        <dbReference type="Pfam" id="PF01336"/>
    </source>
</evidence>
<dbReference type="GO" id="GO:0006260">
    <property type="term" value="P:DNA replication"/>
    <property type="evidence" value="ECO:0007669"/>
    <property type="project" value="UniProtKB-KW"/>
</dbReference>
<dbReference type="Pfam" id="PF16900">
    <property type="entry name" value="REPA_OB_2"/>
    <property type="match status" value="1"/>
</dbReference>
<evidence type="ECO:0000256" key="12">
    <source>
        <dbReference type="SAM" id="MobiDB-lite"/>
    </source>
</evidence>
<dbReference type="InterPro" id="IPR012340">
    <property type="entry name" value="NA-bd_OB-fold"/>
</dbReference>
<dbReference type="Proteomes" id="UP000054783">
    <property type="component" value="Unassembled WGS sequence"/>
</dbReference>
<comment type="subcellular location">
    <subcellularLocation>
        <location evidence="1 11">Nucleus</location>
    </subcellularLocation>
</comment>
<comment type="subunit">
    <text evidence="10 11">Component of the heterotrimeric canonical replication protein A complex (RPA).</text>
</comment>
<dbReference type="GO" id="GO:0005634">
    <property type="term" value="C:nucleus"/>
    <property type="evidence" value="ECO:0007669"/>
    <property type="project" value="UniProtKB-SubCell"/>
</dbReference>
<evidence type="ECO:0000256" key="2">
    <source>
        <dbReference type="ARBA" id="ARBA00005690"/>
    </source>
</evidence>
<dbReference type="CDD" id="cd04474">
    <property type="entry name" value="RPA1_DBD_A"/>
    <property type="match status" value="1"/>
</dbReference>
<comment type="function">
    <text evidence="9 11">As part of the heterotrimeric replication protein A complex (RPA/RP-A), binds and stabilizes single-stranded DNA intermediates, that form during DNA replication or upon DNA stress. It prevents their reannealing and in parallel, recruits and activates different proteins and complexes involved in DNA metabolism. Thereby, it plays an essential role both in DNA replication and the cellular response to DNA damage.</text>
</comment>
<dbReference type="FunFam" id="2.40.50.140:FF:000064">
    <property type="entry name" value="Replication protein A subunit"/>
    <property type="match status" value="1"/>
</dbReference>
<dbReference type="CDD" id="cd04476">
    <property type="entry name" value="RPA1_DBD_C"/>
    <property type="match status" value="1"/>
</dbReference>
<dbReference type="GO" id="GO:0008270">
    <property type="term" value="F:zinc ion binding"/>
    <property type="evidence" value="ECO:0007669"/>
    <property type="project" value="UniProtKB-KW"/>
</dbReference>
<feature type="compositionally biased region" description="Polar residues" evidence="12">
    <location>
        <begin position="184"/>
        <end position="214"/>
    </location>
</feature>
<evidence type="ECO:0000256" key="3">
    <source>
        <dbReference type="ARBA" id="ARBA00022705"/>
    </source>
</evidence>
<sequence>LSRIVRFVFSMAAVIPQLSENAVEGMLNQEAKCPLVVQMVQYKKISDPHANQTTRYRLHLSDGHESSGTCMLATQRNELIENGTLDNLAVIKVNHYISNQIQSTIVKYCWHFSKKFVVLVDFEVLVPGRIVGKVLGEPKNGPKMSMLFQGDPVKSTVSEECEITKNSSSLMASSATKSDNSSSLMASSGTKSDNSSTRTASLASKSDNSSIAPQGEQQRIIFPIISLSPYQSKWCIRARVTRKTDIRNWSNKRGDGKLFSVDLMDESGEIRATAFNQECDRLFSILQPKQVYLIRGGIIKVANRQFTSIDNDYELAFSSETQVEPCKDENVHKLPLLSFRFVKFDEIPRTNRKQLIDILGVVEKIGELEHKVARASQRELLKRDLFLIDDTKTAITLTLWGNEAENFKQHGHPIIAVKGVRISDFGGGVSLSTVGDGQIHVDPDIPEAHKLRGWFERQDALEIGQNLSTFSGDSSSNSNLYKNLVPVALADPNRKTETVGDNAEYFNVSGSVMYISRENCMYPACPSPDCNKKIADLNTGLYRCEKCNKDFPSFKWRLLLSIRVGDFSGSVMTTLFQDTAEKLLNCDVDRLVNLREQDVDSYDAVFDNVLLKSFIFRLRAKQEIYNDEMRMKYVCMQVYEINKLQYIGYVEEEVKRLASLPSPY</sequence>
<evidence type="ECO:0000256" key="9">
    <source>
        <dbReference type="ARBA" id="ARBA00058595"/>
    </source>
</evidence>
<dbReference type="AlphaFoldDB" id="A0A0V0ZMT9"/>
<dbReference type="GO" id="GO:0006310">
    <property type="term" value="P:DNA recombination"/>
    <property type="evidence" value="ECO:0007669"/>
    <property type="project" value="InterPro"/>
</dbReference>
<evidence type="ECO:0000256" key="11">
    <source>
        <dbReference type="RuleBase" id="RU364130"/>
    </source>
</evidence>
<dbReference type="InterPro" id="IPR004591">
    <property type="entry name" value="Rfa1"/>
</dbReference>
<accession>A0A0V0ZMT9</accession>
<evidence type="ECO:0000256" key="7">
    <source>
        <dbReference type="ARBA" id="ARBA00023125"/>
    </source>
</evidence>
<feature type="region of interest" description="Disordered" evidence="12">
    <location>
        <begin position="164"/>
        <end position="214"/>
    </location>
</feature>
<evidence type="ECO:0000313" key="17">
    <source>
        <dbReference type="EMBL" id="KRY13771.1"/>
    </source>
</evidence>
<name>A0A0V0ZMT9_9BILA</name>
<comment type="caution">
    <text evidence="17">The sequence shown here is derived from an EMBL/GenBank/DDBJ whole genome shotgun (WGS) entry which is preliminary data.</text>
</comment>
<comment type="similarity">
    <text evidence="2 11">Belongs to the replication factor A protein 1 family.</text>
</comment>
<dbReference type="NCBIfam" id="TIGR00617">
    <property type="entry name" value="rpa1"/>
    <property type="match status" value="1"/>
</dbReference>
<dbReference type="FunFam" id="2.40.50.140:FF:000090">
    <property type="entry name" value="Replication protein A subunit"/>
    <property type="match status" value="1"/>
</dbReference>
<dbReference type="EMBL" id="JYDQ01000131">
    <property type="protein sequence ID" value="KRY13771.1"/>
    <property type="molecule type" value="Genomic_DNA"/>
</dbReference>
<proteinExistence type="inferred from homology"/>
<protein>
    <recommendedName>
        <fullName evidence="11">Replication protein A subunit</fullName>
    </recommendedName>
</protein>
<evidence type="ECO:0000256" key="4">
    <source>
        <dbReference type="ARBA" id="ARBA00022723"/>
    </source>
</evidence>
<dbReference type="GO" id="GO:0006281">
    <property type="term" value="P:DNA repair"/>
    <property type="evidence" value="ECO:0007669"/>
    <property type="project" value="InterPro"/>
</dbReference>
<keyword evidence="18" id="KW-1185">Reference proteome</keyword>
<evidence type="ECO:0000313" key="18">
    <source>
        <dbReference type="Proteomes" id="UP000054783"/>
    </source>
</evidence>
<evidence type="ECO:0000259" key="15">
    <source>
        <dbReference type="Pfam" id="PF08646"/>
    </source>
</evidence>
<feature type="compositionally biased region" description="Low complexity" evidence="12">
    <location>
        <begin position="164"/>
        <end position="183"/>
    </location>
</feature>
<keyword evidence="8 11" id="KW-0539">Nucleus</keyword>
<dbReference type="Pfam" id="PF08646">
    <property type="entry name" value="Rep_fac-A_C"/>
    <property type="match status" value="1"/>
</dbReference>
<dbReference type="CDD" id="cd04475">
    <property type="entry name" value="RPA1_DBD_B"/>
    <property type="match status" value="1"/>
</dbReference>
<dbReference type="InterPro" id="IPR013955">
    <property type="entry name" value="Rep_factor-A_C"/>
</dbReference>
<dbReference type="Pfam" id="PF01336">
    <property type="entry name" value="tRNA_anti-codon"/>
    <property type="match status" value="1"/>
</dbReference>
<dbReference type="SUPFAM" id="SSF50249">
    <property type="entry name" value="Nucleic acid-binding proteins"/>
    <property type="match status" value="4"/>
</dbReference>
<dbReference type="PANTHER" id="PTHR47165:SF4">
    <property type="entry name" value="OS03G0429900 PROTEIN"/>
    <property type="match status" value="1"/>
</dbReference>
<keyword evidence="4 11" id="KW-0479">Metal-binding</keyword>
<reference evidence="17 18" key="1">
    <citation type="submission" date="2015-01" db="EMBL/GenBank/DDBJ databases">
        <title>Evolution of Trichinella species and genotypes.</title>
        <authorList>
            <person name="Korhonen P.K."/>
            <person name="Edoardo P."/>
            <person name="Giuseppe L.R."/>
            <person name="Gasser R.B."/>
        </authorList>
    </citation>
    <scope>NUCLEOTIDE SEQUENCE [LARGE SCALE GENOMIC DNA]</scope>
    <source>
        <strain evidence="17">ISS2496</strain>
    </source>
</reference>
<feature type="domain" description="OB" evidence="13">
    <location>
        <begin position="235"/>
        <end position="305"/>
    </location>
</feature>
<keyword evidence="7 11" id="KW-0238">DNA-binding</keyword>
<evidence type="ECO:0000256" key="1">
    <source>
        <dbReference type="ARBA" id="ARBA00004123"/>
    </source>
</evidence>
<keyword evidence="6 11" id="KW-0862">Zinc</keyword>
<keyword evidence="3 11" id="KW-0235">DNA replication</keyword>
<dbReference type="PANTHER" id="PTHR47165">
    <property type="entry name" value="OS03G0429900 PROTEIN"/>
    <property type="match status" value="1"/>
</dbReference>